<dbReference type="EMBL" id="CP014327">
    <property type="protein sequence ID" value="AML50605.1"/>
    <property type="molecule type" value="Genomic_DNA"/>
</dbReference>
<dbReference type="InterPro" id="IPR021466">
    <property type="entry name" value="Put_rhamnosyl_transferase"/>
</dbReference>
<dbReference type="AlphaFoldDB" id="A0A126UY29"/>
<organism evidence="1 2">
    <name type="scientific">Falsihalocynthiibacter arcticus</name>
    <dbReference type="NCBI Taxonomy" id="1579316"/>
    <lineage>
        <taxon>Bacteria</taxon>
        <taxon>Pseudomonadati</taxon>
        <taxon>Pseudomonadota</taxon>
        <taxon>Alphaproteobacteria</taxon>
        <taxon>Rhodobacterales</taxon>
        <taxon>Roseobacteraceae</taxon>
        <taxon>Falsihalocynthiibacter</taxon>
    </lineage>
</organism>
<reference evidence="1 2" key="1">
    <citation type="submission" date="2016-02" db="EMBL/GenBank/DDBJ databases">
        <title>Complete genome sequence of Halocynthiibacter arcticus PAMC 20958t from arctic marine sediment.</title>
        <authorList>
            <person name="Lee Y.M."/>
            <person name="Baek K."/>
            <person name="Lee H.K."/>
            <person name="Shin S.C."/>
        </authorList>
    </citation>
    <scope>NUCLEOTIDE SEQUENCE [LARGE SCALE GENOMIC DNA]</scope>
    <source>
        <strain evidence="1">PAMC 20958</strain>
    </source>
</reference>
<name>A0A126UY29_9RHOB</name>
<dbReference type="Pfam" id="PF11316">
    <property type="entry name" value="Rhamno_transf"/>
    <property type="match status" value="1"/>
</dbReference>
<dbReference type="Proteomes" id="UP000070371">
    <property type="component" value="Chromosome"/>
</dbReference>
<accession>A0A126UY29</accession>
<dbReference type="KEGG" id="hat:RC74_04325"/>
<dbReference type="InterPro" id="IPR029044">
    <property type="entry name" value="Nucleotide-diphossugar_trans"/>
</dbReference>
<evidence type="ECO:0000313" key="1">
    <source>
        <dbReference type="EMBL" id="AML50605.1"/>
    </source>
</evidence>
<dbReference type="SUPFAM" id="SSF53448">
    <property type="entry name" value="Nucleotide-diphospho-sugar transferases"/>
    <property type="match status" value="1"/>
</dbReference>
<evidence type="ECO:0008006" key="3">
    <source>
        <dbReference type="Google" id="ProtNLM"/>
    </source>
</evidence>
<gene>
    <name evidence="1" type="ORF">RC74_04325</name>
</gene>
<evidence type="ECO:0000313" key="2">
    <source>
        <dbReference type="Proteomes" id="UP000070371"/>
    </source>
</evidence>
<proteinExistence type="predicted"/>
<keyword evidence="2" id="KW-1185">Reference proteome</keyword>
<protein>
    <recommendedName>
        <fullName evidence="3">Rhamnosyl transferase</fullName>
    </recommendedName>
</protein>
<sequence length="303" mass="34317">MGAFFVYRLWCELWAGKIEKAGLGCQKTTARSPMAQDYNNQVIGLVRFSFPALSGFSKGGDDFKELEAFLYDPERLERRFYLFEKLCLPSLLAQTDPDFTCVFLVGNSLPPAAKDHLQALISPLANARIVARESEHNYAAIRKVYDSIPQDGFSHRTSFRLDDDDALSNDYIKRLKQTARKLEPLCKPKLPLALSFNRGFYVQIKNGENRIFDACERTPLSVGSALFAQAGHPENVYARNHRFLGQFFNLYSDVSEPNFIRAIHRDNDSDPVIVGHSNKLSKAEIKTGIDTHFPIPFDTLQDL</sequence>
<dbReference type="STRING" id="1579316.RC74_04325"/>